<dbReference type="Pfam" id="PF01546">
    <property type="entry name" value="Peptidase_M20"/>
    <property type="match status" value="1"/>
</dbReference>
<dbReference type="InterPro" id="IPR017439">
    <property type="entry name" value="Amidohydrolase"/>
</dbReference>
<dbReference type="RefSeq" id="WP_194104605.1">
    <property type="nucleotide sequence ID" value="NZ_JADFFM010000001.1"/>
</dbReference>
<evidence type="ECO:0000313" key="5">
    <source>
        <dbReference type="Proteomes" id="UP000632774"/>
    </source>
</evidence>
<protein>
    <submittedName>
        <fullName evidence="4">Amidohydrolase</fullName>
    </submittedName>
</protein>
<name>A0ABR9XDP8_9SPHI</name>
<evidence type="ECO:0000313" key="4">
    <source>
        <dbReference type="EMBL" id="MBE9665199.1"/>
    </source>
</evidence>
<dbReference type="PANTHER" id="PTHR11014">
    <property type="entry name" value="PEPTIDASE M20 FAMILY MEMBER"/>
    <property type="match status" value="1"/>
</dbReference>
<dbReference type="InterPro" id="IPR002933">
    <property type="entry name" value="Peptidase_M20"/>
</dbReference>
<dbReference type="SUPFAM" id="SSF53187">
    <property type="entry name" value="Zn-dependent exopeptidases"/>
    <property type="match status" value="1"/>
</dbReference>
<dbReference type="InterPro" id="IPR036264">
    <property type="entry name" value="Bact_exopeptidase_dim_dom"/>
</dbReference>
<dbReference type="Pfam" id="PF07687">
    <property type="entry name" value="M20_dimer"/>
    <property type="match status" value="1"/>
</dbReference>
<feature type="signal peptide" evidence="2">
    <location>
        <begin position="1"/>
        <end position="18"/>
    </location>
</feature>
<feature type="chain" id="PRO_5046935195" evidence="2">
    <location>
        <begin position="19"/>
        <end position="439"/>
    </location>
</feature>
<evidence type="ECO:0000259" key="3">
    <source>
        <dbReference type="Pfam" id="PF07687"/>
    </source>
</evidence>
<keyword evidence="2" id="KW-0732">Signal</keyword>
<dbReference type="Gene3D" id="3.40.630.10">
    <property type="entry name" value="Zn peptidases"/>
    <property type="match status" value="1"/>
</dbReference>
<sequence>MKKLLLLPFSLFAIQAFAQTNASKILIAKKADAIEGKVIAWRRDFHEHPELGNHEVRTAAIIAKHLQSLGLEVKTGIATTGVVGILKGGKPGPVVALRADMDGLPVTERVNLPFASKVKTMYNGAEVGVMHACGHDSHMAILMGVAEILSGMKADLHGTVKFIFQPAEEGVLPAELVNGKKSGAEQMVAEGVMENPKVNAVFGLHIQSYQPAGTITYRPGGDMAAVNDMQIIVKGRSAHGAYPWSSVDPVVTSAQIINNLQTVVSRNLHITDNPAVVTVGAINGGNRSNIIPETVTMLGTIRTFSPADEKMIIERVKTIATKTAEANGATVELKIPYSNHYPVTYNNPELVAKMLPALQATAGKENIILRQAETGAEDFSFYQEKAPGIFLHLGGLPKGGDPTKAPAHHTPDFFIDESGFTLGVKALCNLTLDYMNTKK</sequence>
<evidence type="ECO:0000256" key="1">
    <source>
        <dbReference type="ARBA" id="ARBA00022801"/>
    </source>
</evidence>
<organism evidence="4 5">
    <name type="scientific">Mucilaginibacter boryungensis</name>
    <dbReference type="NCBI Taxonomy" id="768480"/>
    <lineage>
        <taxon>Bacteria</taxon>
        <taxon>Pseudomonadati</taxon>
        <taxon>Bacteroidota</taxon>
        <taxon>Sphingobacteriia</taxon>
        <taxon>Sphingobacteriales</taxon>
        <taxon>Sphingobacteriaceae</taxon>
        <taxon>Mucilaginibacter</taxon>
    </lineage>
</organism>
<comment type="caution">
    <text evidence="4">The sequence shown here is derived from an EMBL/GenBank/DDBJ whole genome shotgun (WGS) entry which is preliminary data.</text>
</comment>
<keyword evidence="5" id="KW-1185">Reference proteome</keyword>
<proteinExistence type="predicted"/>
<dbReference type="NCBIfam" id="TIGR01891">
    <property type="entry name" value="amidohydrolases"/>
    <property type="match status" value="1"/>
</dbReference>
<evidence type="ECO:0000256" key="2">
    <source>
        <dbReference type="SAM" id="SignalP"/>
    </source>
</evidence>
<accession>A0ABR9XDP8</accession>
<dbReference type="EMBL" id="JADFFM010000001">
    <property type="protein sequence ID" value="MBE9665199.1"/>
    <property type="molecule type" value="Genomic_DNA"/>
</dbReference>
<dbReference type="InterPro" id="IPR011650">
    <property type="entry name" value="Peptidase_M20_dimer"/>
</dbReference>
<dbReference type="SUPFAM" id="SSF55031">
    <property type="entry name" value="Bacterial exopeptidase dimerisation domain"/>
    <property type="match status" value="1"/>
</dbReference>
<dbReference type="PIRSF" id="PIRSF005962">
    <property type="entry name" value="Pept_M20D_amidohydro"/>
    <property type="match status" value="1"/>
</dbReference>
<dbReference type="Proteomes" id="UP000632774">
    <property type="component" value="Unassembled WGS sequence"/>
</dbReference>
<dbReference type="PANTHER" id="PTHR11014:SF63">
    <property type="entry name" value="METALLOPEPTIDASE, PUTATIVE (AFU_ORTHOLOGUE AFUA_6G09600)-RELATED"/>
    <property type="match status" value="1"/>
</dbReference>
<gene>
    <name evidence="4" type="ORF">IRJ18_02415</name>
</gene>
<dbReference type="Gene3D" id="3.30.70.360">
    <property type="match status" value="1"/>
</dbReference>
<feature type="domain" description="Peptidase M20 dimerisation" evidence="3">
    <location>
        <begin position="229"/>
        <end position="325"/>
    </location>
</feature>
<keyword evidence="1" id="KW-0378">Hydrolase</keyword>
<reference evidence="4 5" key="1">
    <citation type="submission" date="2020-10" db="EMBL/GenBank/DDBJ databases">
        <title>Mucilaginibacter mali sp. nov., isolated from rhizosphere soil of apple orchard.</title>
        <authorList>
            <person name="Lee J.-S."/>
            <person name="Kim H.S."/>
            <person name="Kim J.-S."/>
        </authorList>
    </citation>
    <scope>NUCLEOTIDE SEQUENCE [LARGE SCALE GENOMIC DNA]</scope>
    <source>
        <strain evidence="4 5">KCTC 23157</strain>
    </source>
</reference>